<feature type="domain" description="Restriction endonuclease type IV Mrr" evidence="2">
    <location>
        <begin position="66"/>
        <end position="171"/>
    </location>
</feature>
<dbReference type="InterPro" id="IPR011335">
    <property type="entry name" value="Restrct_endonuc-II-like"/>
</dbReference>
<evidence type="ECO:0000313" key="3">
    <source>
        <dbReference type="EMBL" id="HIX71829.1"/>
    </source>
</evidence>
<organism evidence="3 4">
    <name type="scientific">Candidatus Anaerobutyricum stercoripullorum</name>
    <dbReference type="NCBI Taxonomy" id="2838456"/>
    <lineage>
        <taxon>Bacteria</taxon>
        <taxon>Bacillati</taxon>
        <taxon>Bacillota</taxon>
        <taxon>Clostridia</taxon>
        <taxon>Lachnospirales</taxon>
        <taxon>Lachnospiraceae</taxon>
        <taxon>Anaerobutyricum</taxon>
    </lineage>
</organism>
<keyword evidence="1" id="KW-0812">Transmembrane</keyword>
<keyword evidence="3" id="KW-0255">Endonuclease</keyword>
<dbReference type="GO" id="GO:0015666">
    <property type="term" value="F:restriction endodeoxyribonuclease activity"/>
    <property type="evidence" value="ECO:0007669"/>
    <property type="project" value="TreeGrafter"/>
</dbReference>
<reference evidence="3" key="2">
    <citation type="submission" date="2021-04" db="EMBL/GenBank/DDBJ databases">
        <authorList>
            <person name="Gilroy R."/>
        </authorList>
    </citation>
    <scope>NUCLEOTIDE SEQUENCE</scope>
    <source>
        <strain evidence="3">ChiSxjej3B15-1167</strain>
    </source>
</reference>
<reference evidence="3" key="1">
    <citation type="journal article" date="2021" name="PeerJ">
        <title>Extensive microbial diversity within the chicken gut microbiome revealed by metagenomics and culture.</title>
        <authorList>
            <person name="Gilroy R."/>
            <person name="Ravi A."/>
            <person name="Getino M."/>
            <person name="Pursley I."/>
            <person name="Horton D.L."/>
            <person name="Alikhan N.F."/>
            <person name="Baker D."/>
            <person name="Gharbi K."/>
            <person name="Hall N."/>
            <person name="Watson M."/>
            <person name="Adriaenssens E.M."/>
            <person name="Foster-Nyarko E."/>
            <person name="Jarju S."/>
            <person name="Secka A."/>
            <person name="Antonio M."/>
            <person name="Oren A."/>
            <person name="Chaudhuri R.R."/>
            <person name="La Ragione R."/>
            <person name="Hildebrand F."/>
            <person name="Pallen M.J."/>
        </authorList>
    </citation>
    <scope>NUCLEOTIDE SEQUENCE</scope>
    <source>
        <strain evidence="3">ChiSxjej3B15-1167</strain>
    </source>
</reference>
<dbReference type="PANTHER" id="PTHR30015">
    <property type="entry name" value="MRR RESTRICTION SYSTEM PROTEIN"/>
    <property type="match status" value="1"/>
</dbReference>
<dbReference type="AlphaFoldDB" id="A0A9D1X2R4"/>
<name>A0A9D1X2R4_9FIRM</name>
<dbReference type="Pfam" id="PF04471">
    <property type="entry name" value="Mrr_cat"/>
    <property type="match status" value="1"/>
</dbReference>
<proteinExistence type="predicted"/>
<protein>
    <submittedName>
        <fullName evidence="3">Restriction endonuclease</fullName>
    </submittedName>
</protein>
<dbReference type="PANTHER" id="PTHR30015:SF6">
    <property type="entry name" value="SLL1429 PROTEIN"/>
    <property type="match status" value="1"/>
</dbReference>
<dbReference type="Gene3D" id="3.40.1350.10">
    <property type="match status" value="1"/>
</dbReference>
<keyword evidence="3" id="KW-0378">Hydrolase</keyword>
<evidence type="ECO:0000313" key="4">
    <source>
        <dbReference type="Proteomes" id="UP000886805"/>
    </source>
</evidence>
<dbReference type="Proteomes" id="UP000886805">
    <property type="component" value="Unassembled WGS sequence"/>
</dbReference>
<keyword evidence="3" id="KW-0540">Nuclease</keyword>
<dbReference type="InterPro" id="IPR011856">
    <property type="entry name" value="tRNA_endonuc-like_dom_sf"/>
</dbReference>
<dbReference type="EMBL" id="DXEQ01000065">
    <property type="protein sequence ID" value="HIX71829.1"/>
    <property type="molecule type" value="Genomic_DNA"/>
</dbReference>
<gene>
    <name evidence="3" type="ORF">H9849_02290</name>
</gene>
<sequence length="178" mass="20443">MRGFDIVTGILAAAVLTAYTKGYLLYTAGRGEECVFYTLLTAIGLLILVRRLISRRYLHMSMRKVDRLNGRAFEKYLRAQFRHLGYRVTLTDLSHDYGADLILRRHGEKIVVQAKRYEKNVGIAAVQEAVGSVAYYDADRAMVVTNSGFTKSARNLARQNEVELWGRYDIQKKFRIRE</sequence>
<evidence type="ECO:0000256" key="1">
    <source>
        <dbReference type="SAM" id="Phobius"/>
    </source>
</evidence>
<keyword evidence="1" id="KW-0472">Membrane</keyword>
<accession>A0A9D1X2R4</accession>
<dbReference type="GO" id="GO:0009307">
    <property type="term" value="P:DNA restriction-modification system"/>
    <property type="evidence" value="ECO:0007669"/>
    <property type="project" value="InterPro"/>
</dbReference>
<dbReference type="InterPro" id="IPR007560">
    <property type="entry name" value="Restrct_endonuc_IV_Mrr"/>
</dbReference>
<dbReference type="InterPro" id="IPR052906">
    <property type="entry name" value="Type_IV_Methyl-Rstrct_Enzyme"/>
</dbReference>
<dbReference type="SUPFAM" id="SSF52980">
    <property type="entry name" value="Restriction endonuclease-like"/>
    <property type="match status" value="1"/>
</dbReference>
<dbReference type="GO" id="GO:0003677">
    <property type="term" value="F:DNA binding"/>
    <property type="evidence" value="ECO:0007669"/>
    <property type="project" value="InterPro"/>
</dbReference>
<feature type="transmembrane region" description="Helical" evidence="1">
    <location>
        <begin position="36"/>
        <end position="53"/>
    </location>
</feature>
<keyword evidence="1" id="KW-1133">Transmembrane helix</keyword>
<evidence type="ECO:0000259" key="2">
    <source>
        <dbReference type="Pfam" id="PF04471"/>
    </source>
</evidence>
<comment type="caution">
    <text evidence="3">The sequence shown here is derived from an EMBL/GenBank/DDBJ whole genome shotgun (WGS) entry which is preliminary data.</text>
</comment>